<keyword evidence="3" id="KW-1133">Transmembrane helix</keyword>
<comment type="subcellular location">
    <subcellularLocation>
        <location evidence="1">Membrane</location>
    </subcellularLocation>
</comment>
<dbReference type="Proteomes" id="UP000054166">
    <property type="component" value="Unassembled WGS sequence"/>
</dbReference>
<dbReference type="SUPFAM" id="SSF161084">
    <property type="entry name" value="MAPEG domain-like"/>
    <property type="match status" value="1"/>
</dbReference>
<sequence>MADLMSKNLSLLSIPAVWLTVAFPVALKNITLQNTKGFKFDNVQPRENASRLASAENIPKDLPARIRRMEGAHVNGNENLPLWIGAVLAGNLVGLEHATLNKVAIFYIVGRSLYNYVYINHTTGPQSVLRTAIWWITFSGPMYLLIKAGLKAAS</sequence>
<dbReference type="PANTHER" id="PTHR35371:SF1">
    <property type="entry name" value="BLR7753 PROTEIN"/>
    <property type="match status" value="1"/>
</dbReference>
<dbReference type="EMBL" id="KN832983">
    <property type="protein sequence ID" value="KIM86126.1"/>
    <property type="molecule type" value="Genomic_DNA"/>
</dbReference>
<dbReference type="Pfam" id="PF01124">
    <property type="entry name" value="MAPEG"/>
    <property type="match status" value="1"/>
</dbReference>
<dbReference type="InterPro" id="IPR001129">
    <property type="entry name" value="Membr-assoc_MAPEG"/>
</dbReference>
<keyword evidence="2" id="KW-0812">Transmembrane</keyword>
<keyword evidence="4" id="KW-0472">Membrane</keyword>
<dbReference type="GO" id="GO:0016020">
    <property type="term" value="C:membrane"/>
    <property type="evidence" value="ECO:0007669"/>
    <property type="project" value="UniProtKB-SubCell"/>
</dbReference>
<organism evidence="5 6">
    <name type="scientific">Piloderma croceum (strain F 1598)</name>
    <dbReference type="NCBI Taxonomy" id="765440"/>
    <lineage>
        <taxon>Eukaryota</taxon>
        <taxon>Fungi</taxon>
        <taxon>Dikarya</taxon>
        <taxon>Basidiomycota</taxon>
        <taxon>Agaricomycotina</taxon>
        <taxon>Agaricomycetes</taxon>
        <taxon>Agaricomycetidae</taxon>
        <taxon>Atheliales</taxon>
        <taxon>Atheliaceae</taxon>
        <taxon>Piloderma</taxon>
    </lineage>
</organism>
<dbReference type="HOGENOM" id="CLU_110778_0_1_1"/>
<dbReference type="Gene3D" id="1.20.120.550">
    <property type="entry name" value="Membrane associated eicosanoid/glutathione metabolism-like domain"/>
    <property type="match status" value="1"/>
</dbReference>
<evidence type="ECO:0000256" key="2">
    <source>
        <dbReference type="ARBA" id="ARBA00022692"/>
    </source>
</evidence>
<keyword evidence="6" id="KW-1185">Reference proteome</keyword>
<dbReference type="InParanoid" id="A0A0C3G667"/>
<dbReference type="OrthoDB" id="2122304at2759"/>
<gene>
    <name evidence="5" type="ORF">PILCRDRAFT_816663</name>
</gene>
<name>A0A0C3G667_PILCF</name>
<accession>A0A0C3G667</accession>
<evidence type="ECO:0000313" key="5">
    <source>
        <dbReference type="EMBL" id="KIM86126.1"/>
    </source>
</evidence>
<evidence type="ECO:0000256" key="1">
    <source>
        <dbReference type="ARBA" id="ARBA00004370"/>
    </source>
</evidence>
<evidence type="ECO:0000256" key="4">
    <source>
        <dbReference type="ARBA" id="ARBA00023136"/>
    </source>
</evidence>
<protein>
    <submittedName>
        <fullName evidence="5">Uncharacterized protein</fullName>
    </submittedName>
</protein>
<dbReference type="PANTHER" id="PTHR35371">
    <property type="entry name" value="INNER MEMBRANE PROTEIN"/>
    <property type="match status" value="1"/>
</dbReference>
<reference evidence="6" key="2">
    <citation type="submission" date="2015-01" db="EMBL/GenBank/DDBJ databases">
        <title>Evolutionary Origins and Diversification of the Mycorrhizal Mutualists.</title>
        <authorList>
            <consortium name="DOE Joint Genome Institute"/>
            <consortium name="Mycorrhizal Genomics Consortium"/>
            <person name="Kohler A."/>
            <person name="Kuo A."/>
            <person name="Nagy L.G."/>
            <person name="Floudas D."/>
            <person name="Copeland A."/>
            <person name="Barry K.W."/>
            <person name="Cichocki N."/>
            <person name="Veneault-Fourrey C."/>
            <person name="LaButti K."/>
            <person name="Lindquist E.A."/>
            <person name="Lipzen A."/>
            <person name="Lundell T."/>
            <person name="Morin E."/>
            <person name="Murat C."/>
            <person name="Riley R."/>
            <person name="Ohm R."/>
            <person name="Sun H."/>
            <person name="Tunlid A."/>
            <person name="Henrissat B."/>
            <person name="Grigoriev I.V."/>
            <person name="Hibbett D.S."/>
            <person name="Martin F."/>
        </authorList>
    </citation>
    <scope>NUCLEOTIDE SEQUENCE [LARGE SCALE GENOMIC DNA]</scope>
    <source>
        <strain evidence="6">F 1598</strain>
    </source>
</reference>
<evidence type="ECO:0000313" key="6">
    <source>
        <dbReference type="Proteomes" id="UP000054166"/>
    </source>
</evidence>
<dbReference type="InterPro" id="IPR023352">
    <property type="entry name" value="MAPEG-like_dom_sf"/>
</dbReference>
<dbReference type="AlphaFoldDB" id="A0A0C3G667"/>
<proteinExistence type="predicted"/>
<evidence type="ECO:0000256" key="3">
    <source>
        <dbReference type="ARBA" id="ARBA00022989"/>
    </source>
</evidence>
<reference evidence="5 6" key="1">
    <citation type="submission" date="2014-04" db="EMBL/GenBank/DDBJ databases">
        <authorList>
            <consortium name="DOE Joint Genome Institute"/>
            <person name="Kuo A."/>
            <person name="Tarkka M."/>
            <person name="Buscot F."/>
            <person name="Kohler A."/>
            <person name="Nagy L.G."/>
            <person name="Floudas D."/>
            <person name="Copeland A."/>
            <person name="Barry K.W."/>
            <person name="Cichocki N."/>
            <person name="Veneault-Fourrey C."/>
            <person name="LaButti K."/>
            <person name="Lindquist E.A."/>
            <person name="Lipzen A."/>
            <person name="Lundell T."/>
            <person name="Morin E."/>
            <person name="Murat C."/>
            <person name="Sun H."/>
            <person name="Tunlid A."/>
            <person name="Henrissat B."/>
            <person name="Grigoriev I.V."/>
            <person name="Hibbett D.S."/>
            <person name="Martin F."/>
            <person name="Nordberg H.P."/>
            <person name="Cantor M.N."/>
            <person name="Hua S.X."/>
        </authorList>
    </citation>
    <scope>NUCLEOTIDE SEQUENCE [LARGE SCALE GENOMIC DNA]</scope>
    <source>
        <strain evidence="5 6">F 1598</strain>
    </source>
</reference>